<name>A0ABQ5AAR8_9ASTR</name>
<accession>A0ABQ5AAR8</accession>
<reference evidence="2" key="2">
    <citation type="submission" date="2022-01" db="EMBL/GenBank/DDBJ databases">
        <authorList>
            <person name="Yamashiro T."/>
            <person name="Shiraishi A."/>
            <person name="Satake H."/>
            <person name="Nakayama K."/>
        </authorList>
    </citation>
    <scope>NUCLEOTIDE SEQUENCE</scope>
</reference>
<keyword evidence="1" id="KW-0732">Signal</keyword>
<dbReference type="Proteomes" id="UP001151760">
    <property type="component" value="Unassembled WGS sequence"/>
</dbReference>
<reference evidence="2" key="1">
    <citation type="journal article" date="2022" name="Int. J. Mol. Sci.">
        <title>Draft Genome of Tanacetum Coccineum: Genomic Comparison of Closely Related Tanacetum-Family Plants.</title>
        <authorList>
            <person name="Yamashiro T."/>
            <person name="Shiraishi A."/>
            <person name="Nakayama K."/>
            <person name="Satake H."/>
        </authorList>
    </citation>
    <scope>NUCLEOTIDE SEQUENCE</scope>
</reference>
<sequence length="239" mass="27007">MMKLSFRHLIVLFVLFDPKFTNVVWICQILQEISQKRTREWMSDQEAKEIEAKAREIMPQPSAKSTAASTGSYGGLSHKPTTAYCFLFMLESQVYKTCNQKTKSKVKGKGKGKVEYLALEVGIVIPHQTNMVNDNLDMIAMVFDVIAMISEVNLGERDAILQMTSGKELNLTNVFMQYIILGSHQDTVPVALAIFAYECVKLYKESKKRKSTGNPKSVCEAAIDWTAATLCVVHFVEYW</sequence>
<gene>
    <name evidence="2" type="ORF">Tco_0819417</name>
</gene>
<feature type="signal peptide" evidence="1">
    <location>
        <begin position="1"/>
        <end position="21"/>
    </location>
</feature>
<evidence type="ECO:0000313" key="2">
    <source>
        <dbReference type="EMBL" id="GJS98247.1"/>
    </source>
</evidence>
<evidence type="ECO:0000313" key="3">
    <source>
        <dbReference type="Proteomes" id="UP001151760"/>
    </source>
</evidence>
<dbReference type="EMBL" id="BQNB010012028">
    <property type="protein sequence ID" value="GJS98247.1"/>
    <property type="molecule type" value="Genomic_DNA"/>
</dbReference>
<keyword evidence="3" id="KW-1185">Reference proteome</keyword>
<protein>
    <submittedName>
        <fullName evidence="2">Uncharacterized protein</fullName>
    </submittedName>
</protein>
<evidence type="ECO:0000256" key="1">
    <source>
        <dbReference type="SAM" id="SignalP"/>
    </source>
</evidence>
<proteinExistence type="predicted"/>
<comment type="caution">
    <text evidence="2">The sequence shown here is derived from an EMBL/GenBank/DDBJ whole genome shotgun (WGS) entry which is preliminary data.</text>
</comment>
<organism evidence="2 3">
    <name type="scientific">Tanacetum coccineum</name>
    <dbReference type="NCBI Taxonomy" id="301880"/>
    <lineage>
        <taxon>Eukaryota</taxon>
        <taxon>Viridiplantae</taxon>
        <taxon>Streptophyta</taxon>
        <taxon>Embryophyta</taxon>
        <taxon>Tracheophyta</taxon>
        <taxon>Spermatophyta</taxon>
        <taxon>Magnoliopsida</taxon>
        <taxon>eudicotyledons</taxon>
        <taxon>Gunneridae</taxon>
        <taxon>Pentapetalae</taxon>
        <taxon>asterids</taxon>
        <taxon>campanulids</taxon>
        <taxon>Asterales</taxon>
        <taxon>Asteraceae</taxon>
        <taxon>Asteroideae</taxon>
        <taxon>Anthemideae</taxon>
        <taxon>Anthemidinae</taxon>
        <taxon>Tanacetum</taxon>
    </lineage>
</organism>
<feature type="chain" id="PRO_5045795653" evidence="1">
    <location>
        <begin position="22"/>
        <end position="239"/>
    </location>
</feature>